<name>A0A067PJ74_9AGAM</name>
<dbReference type="EMBL" id="KL197759">
    <property type="protein sequence ID" value="KDQ50501.1"/>
    <property type="molecule type" value="Genomic_DNA"/>
</dbReference>
<feature type="transmembrane region" description="Helical" evidence="1">
    <location>
        <begin position="12"/>
        <end position="30"/>
    </location>
</feature>
<dbReference type="Proteomes" id="UP000027265">
    <property type="component" value="Unassembled WGS sequence"/>
</dbReference>
<keyword evidence="1" id="KW-0472">Membrane</keyword>
<organism evidence="2 3">
    <name type="scientific">Jaapia argillacea MUCL 33604</name>
    <dbReference type="NCBI Taxonomy" id="933084"/>
    <lineage>
        <taxon>Eukaryota</taxon>
        <taxon>Fungi</taxon>
        <taxon>Dikarya</taxon>
        <taxon>Basidiomycota</taxon>
        <taxon>Agaricomycotina</taxon>
        <taxon>Agaricomycetes</taxon>
        <taxon>Agaricomycetidae</taxon>
        <taxon>Jaapiales</taxon>
        <taxon>Jaapiaceae</taxon>
        <taxon>Jaapia</taxon>
    </lineage>
</organism>
<sequence>MWRELITRHAVGTPLLSFYFMLSKFFFLFTKPPPTTPLYLLCAPTLMDQKPRKQR</sequence>
<protein>
    <submittedName>
        <fullName evidence="2">Uncharacterized protein</fullName>
    </submittedName>
</protein>
<evidence type="ECO:0000313" key="3">
    <source>
        <dbReference type="Proteomes" id="UP000027265"/>
    </source>
</evidence>
<reference evidence="3" key="1">
    <citation type="journal article" date="2014" name="Proc. Natl. Acad. Sci. U.S.A.">
        <title>Extensive sampling of basidiomycete genomes demonstrates inadequacy of the white-rot/brown-rot paradigm for wood decay fungi.</title>
        <authorList>
            <person name="Riley R."/>
            <person name="Salamov A.A."/>
            <person name="Brown D.W."/>
            <person name="Nagy L.G."/>
            <person name="Floudas D."/>
            <person name="Held B.W."/>
            <person name="Levasseur A."/>
            <person name="Lombard V."/>
            <person name="Morin E."/>
            <person name="Otillar R."/>
            <person name="Lindquist E.A."/>
            <person name="Sun H."/>
            <person name="LaButti K.M."/>
            <person name="Schmutz J."/>
            <person name="Jabbour D."/>
            <person name="Luo H."/>
            <person name="Baker S.E."/>
            <person name="Pisabarro A.G."/>
            <person name="Walton J.D."/>
            <person name="Blanchette R.A."/>
            <person name="Henrissat B."/>
            <person name="Martin F."/>
            <person name="Cullen D."/>
            <person name="Hibbett D.S."/>
            <person name="Grigoriev I.V."/>
        </authorList>
    </citation>
    <scope>NUCLEOTIDE SEQUENCE [LARGE SCALE GENOMIC DNA]</scope>
    <source>
        <strain evidence="3">MUCL 33604</strain>
    </source>
</reference>
<keyword evidence="3" id="KW-1185">Reference proteome</keyword>
<keyword evidence="1" id="KW-0812">Transmembrane</keyword>
<dbReference type="HOGENOM" id="CLU_3032666_0_0_1"/>
<accession>A0A067PJ74</accession>
<gene>
    <name evidence="2" type="ORF">JAAARDRAFT_581811</name>
</gene>
<dbReference type="AlphaFoldDB" id="A0A067PJ74"/>
<proteinExistence type="predicted"/>
<evidence type="ECO:0000256" key="1">
    <source>
        <dbReference type="SAM" id="Phobius"/>
    </source>
</evidence>
<evidence type="ECO:0000313" key="2">
    <source>
        <dbReference type="EMBL" id="KDQ50501.1"/>
    </source>
</evidence>
<keyword evidence="1" id="KW-1133">Transmembrane helix</keyword>
<dbReference type="InParanoid" id="A0A067PJ74"/>